<evidence type="ECO:0000313" key="1">
    <source>
        <dbReference type="EMBL" id="MCW1934214.1"/>
    </source>
</evidence>
<dbReference type="RefSeq" id="WP_264507757.1">
    <property type="nucleotide sequence ID" value="NZ_JAPDFL010000001.1"/>
</dbReference>
<proteinExistence type="predicted"/>
<comment type="caution">
    <text evidence="1">The sequence shown here is derived from an EMBL/GenBank/DDBJ whole genome shotgun (WGS) entry which is preliminary data.</text>
</comment>
<gene>
    <name evidence="1" type="ORF">OKW52_18620</name>
</gene>
<protein>
    <submittedName>
        <fullName evidence="1">Uncharacterized protein</fullName>
    </submittedName>
</protein>
<name>A0ABT3H303_9RHOB</name>
<accession>A0ABT3H303</accession>
<dbReference type="Proteomes" id="UP001208938">
    <property type="component" value="Unassembled WGS sequence"/>
</dbReference>
<evidence type="ECO:0000313" key="2">
    <source>
        <dbReference type="Proteomes" id="UP001208938"/>
    </source>
</evidence>
<organism evidence="1 2">
    <name type="scientific">Pararhodobacter zhoushanensis</name>
    <dbReference type="NCBI Taxonomy" id="2479545"/>
    <lineage>
        <taxon>Bacteria</taxon>
        <taxon>Pseudomonadati</taxon>
        <taxon>Pseudomonadota</taxon>
        <taxon>Alphaproteobacteria</taxon>
        <taxon>Rhodobacterales</taxon>
        <taxon>Paracoccaceae</taxon>
        <taxon>Pararhodobacter</taxon>
    </lineage>
</organism>
<reference evidence="1 2" key="1">
    <citation type="submission" date="2022-10" db="EMBL/GenBank/DDBJ databases">
        <title>Pararhodobacter sp. nov., isolated from marine algae.</title>
        <authorList>
            <person name="Choi B.J."/>
            <person name="Kim J.M."/>
            <person name="Lee J.K."/>
            <person name="Choi D.G."/>
            <person name="Jeon C.O."/>
        </authorList>
    </citation>
    <scope>NUCLEOTIDE SEQUENCE [LARGE SCALE GENOMIC DNA]</scope>
    <source>
        <strain evidence="1 2">ZQ420</strain>
    </source>
</reference>
<keyword evidence="2" id="KW-1185">Reference proteome</keyword>
<dbReference type="EMBL" id="JAPDFL010000001">
    <property type="protein sequence ID" value="MCW1934214.1"/>
    <property type="molecule type" value="Genomic_DNA"/>
</dbReference>
<sequence length="114" mass="11849">MTNGKTPPGEDPPRHLVAQAERQLAACGAELDAVIESIKAGDLGPARDLASAMAALRKALEAVFSERAKLEKITEPSGPRDGELDLAAASAEVRRRMACLRTAQSARGVSGGAE</sequence>